<feature type="compositionally biased region" description="Basic and acidic residues" evidence="1">
    <location>
        <begin position="89"/>
        <end position="103"/>
    </location>
</feature>
<keyword evidence="2" id="KW-0732">Signal</keyword>
<organism evidence="3 4">
    <name type="scientific">Acetobacter oryzifermentans</name>
    <dbReference type="NCBI Taxonomy" id="1633874"/>
    <lineage>
        <taxon>Bacteria</taxon>
        <taxon>Pseudomonadati</taxon>
        <taxon>Pseudomonadota</taxon>
        <taxon>Alphaproteobacteria</taxon>
        <taxon>Acetobacterales</taxon>
        <taxon>Acetobacteraceae</taxon>
        <taxon>Acetobacter</taxon>
    </lineage>
</organism>
<evidence type="ECO:0000256" key="2">
    <source>
        <dbReference type="SAM" id="SignalP"/>
    </source>
</evidence>
<proteinExistence type="predicted"/>
<feature type="chain" id="PRO_5046299335" evidence="2">
    <location>
        <begin position="26"/>
        <end position="110"/>
    </location>
</feature>
<feature type="signal peptide" evidence="2">
    <location>
        <begin position="1"/>
        <end position="25"/>
    </location>
</feature>
<keyword evidence="4" id="KW-1185">Reference proteome</keyword>
<evidence type="ECO:0000313" key="4">
    <source>
        <dbReference type="Proteomes" id="UP000076595"/>
    </source>
</evidence>
<evidence type="ECO:0000313" key="3">
    <source>
        <dbReference type="EMBL" id="ANA14426.1"/>
    </source>
</evidence>
<dbReference type="RefSeq" id="WP_063354525.1">
    <property type="nucleotide sequence ID" value="NZ_CP011120.1"/>
</dbReference>
<feature type="region of interest" description="Disordered" evidence="1">
    <location>
        <begin position="27"/>
        <end position="48"/>
    </location>
</feature>
<evidence type="ECO:0000256" key="1">
    <source>
        <dbReference type="SAM" id="MobiDB-lite"/>
    </source>
</evidence>
<dbReference type="PROSITE" id="PS51257">
    <property type="entry name" value="PROKAR_LIPOPROTEIN"/>
    <property type="match status" value="1"/>
</dbReference>
<reference evidence="3 4" key="1">
    <citation type="submission" date="2015-03" db="EMBL/GenBank/DDBJ databases">
        <title>Genome study of Acetobacter sp. SLV-7.</title>
        <authorList>
            <person name="Cho G.Y."/>
            <person name="Jeon C.O."/>
        </authorList>
    </citation>
    <scope>NUCLEOTIDE SEQUENCE [LARGE SCALE GENOMIC DNA]</scope>
    <source>
        <strain evidence="3 4">SLV-7</strain>
    </source>
</reference>
<dbReference type="EMBL" id="CP011120">
    <property type="protein sequence ID" value="ANA14426.1"/>
    <property type="molecule type" value="Genomic_DNA"/>
</dbReference>
<gene>
    <name evidence="3" type="ORF">WG31_10845</name>
</gene>
<protein>
    <submittedName>
        <fullName evidence="3">Uncharacterized protein</fullName>
    </submittedName>
</protein>
<dbReference type="Proteomes" id="UP000076595">
    <property type="component" value="Chromosome"/>
</dbReference>
<name>A0ABN4NWM7_9PROT</name>
<feature type="compositionally biased region" description="Polar residues" evidence="1">
    <location>
        <begin position="36"/>
        <end position="48"/>
    </location>
</feature>
<sequence>MSRINQIIYTGMALGCLILPALAHSAPKLQKPTPMPQSSIYSDGTGNNMVDKLNNAQLDQNYRGPYYFPGQKIPPFKSTPRNQLENAEDFSKTDKNNPVKQQRENTAISK</sequence>
<accession>A0ABN4NWM7</accession>
<feature type="region of interest" description="Disordered" evidence="1">
    <location>
        <begin position="69"/>
        <end position="110"/>
    </location>
</feature>